<name>A0A2T2PCY3_CORCC</name>
<gene>
    <name evidence="3" type="ORF">BS50DRAFT_628691</name>
</gene>
<protein>
    <submittedName>
        <fullName evidence="3">Uncharacterized protein</fullName>
    </submittedName>
</protein>
<feature type="region of interest" description="Disordered" evidence="1">
    <location>
        <begin position="54"/>
        <end position="89"/>
    </location>
</feature>
<organism evidence="3 4">
    <name type="scientific">Corynespora cassiicola Philippines</name>
    <dbReference type="NCBI Taxonomy" id="1448308"/>
    <lineage>
        <taxon>Eukaryota</taxon>
        <taxon>Fungi</taxon>
        <taxon>Dikarya</taxon>
        <taxon>Ascomycota</taxon>
        <taxon>Pezizomycotina</taxon>
        <taxon>Dothideomycetes</taxon>
        <taxon>Pleosporomycetidae</taxon>
        <taxon>Pleosporales</taxon>
        <taxon>Corynesporascaceae</taxon>
        <taxon>Corynespora</taxon>
    </lineage>
</organism>
<feature type="signal peptide" evidence="2">
    <location>
        <begin position="1"/>
        <end position="19"/>
    </location>
</feature>
<sequence length="89" mass="8764">MRLSISTILITFFAAHAIAAPALEKRQCDNARGVCNNKGECAAIDGAGSVPDDACLPGGTGNGAPPANAASGAGGNGNRNGNGRGNNRQ</sequence>
<dbReference type="EMBL" id="KZ678128">
    <property type="protein sequence ID" value="PSN75521.1"/>
    <property type="molecule type" value="Genomic_DNA"/>
</dbReference>
<feature type="chain" id="PRO_5015517072" evidence="2">
    <location>
        <begin position="20"/>
        <end position="89"/>
    </location>
</feature>
<evidence type="ECO:0000256" key="1">
    <source>
        <dbReference type="SAM" id="MobiDB-lite"/>
    </source>
</evidence>
<evidence type="ECO:0000313" key="3">
    <source>
        <dbReference type="EMBL" id="PSN75521.1"/>
    </source>
</evidence>
<evidence type="ECO:0000256" key="2">
    <source>
        <dbReference type="SAM" id="SignalP"/>
    </source>
</evidence>
<feature type="compositionally biased region" description="Gly residues" evidence="1">
    <location>
        <begin position="72"/>
        <end position="89"/>
    </location>
</feature>
<proteinExistence type="predicted"/>
<dbReference type="AlphaFoldDB" id="A0A2T2PCY3"/>
<reference evidence="3 4" key="1">
    <citation type="journal article" date="2018" name="Front. Microbiol.">
        <title>Genome-Wide Analysis of Corynespora cassiicola Leaf Fall Disease Putative Effectors.</title>
        <authorList>
            <person name="Lopez D."/>
            <person name="Ribeiro S."/>
            <person name="Label P."/>
            <person name="Fumanal B."/>
            <person name="Venisse J.S."/>
            <person name="Kohler A."/>
            <person name="de Oliveira R.R."/>
            <person name="Labutti K."/>
            <person name="Lipzen A."/>
            <person name="Lail K."/>
            <person name="Bauer D."/>
            <person name="Ohm R.A."/>
            <person name="Barry K.W."/>
            <person name="Spatafora J."/>
            <person name="Grigoriev I.V."/>
            <person name="Martin F.M."/>
            <person name="Pujade-Renaud V."/>
        </authorList>
    </citation>
    <scope>NUCLEOTIDE SEQUENCE [LARGE SCALE GENOMIC DNA]</scope>
    <source>
        <strain evidence="3 4">Philippines</strain>
    </source>
</reference>
<keyword evidence="2" id="KW-0732">Signal</keyword>
<accession>A0A2T2PCY3</accession>
<dbReference type="Proteomes" id="UP000240883">
    <property type="component" value="Unassembled WGS sequence"/>
</dbReference>
<evidence type="ECO:0000313" key="4">
    <source>
        <dbReference type="Proteomes" id="UP000240883"/>
    </source>
</evidence>
<keyword evidence="4" id="KW-1185">Reference proteome</keyword>